<dbReference type="PROSITE" id="PS51257">
    <property type="entry name" value="PROKAR_LIPOPROTEIN"/>
    <property type="match status" value="1"/>
</dbReference>
<feature type="chain" id="PRO_5046504382" evidence="7">
    <location>
        <begin position="23"/>
        <end position="569"/>
    </location>
</feature>
<protein>
    <submittedName>
        <fullName evidence="8">ABC transporter substrate-binding protein</fullName>
    </submittedName>
</protein>
<accession>A0ABS7BYY7</accession>
<evidence type="ECO:0000313" key="8">
    <source>
        <dbReference type="EMBL" id="MBW7453691.1"/>
    </source>
</evidence>
<sequence length="569" mass="62822">MSNIRKWLSLTMMFTMVIVLLAGCTGGDNKAEDIDTGETPAPSGTGTTTGNSDGEGTAEGNSTGTESYMFKKYEAPVTITSAQALRESDTLLPGDTPEDNPMSRWLRDNMGVTLKYKWLLTDQNDALATKIRLALASGEELPDVLYISDTVLMNELIDAGRLEPIDEAYEKYATNRMRESYEKNPEVWRYVEKDGKKWGLPQISDGIVGDPIMWVRQDWLDAVGMKAPTTLEEVEATLAAFKQKYPDKTPLAFSGKNGLAGYMGDVHFMFGQTQPYIWDKGEDGKLRYGAVQPTVKDGLLKLKDFYASGYIHPEFGAHDEQKAASLFTSGEAGMLFGPGWMGGWPLADTEVNVPGAVVKPYPLPSGVDGTIGRTGSALSYGTYVFRKGFEYMDAAFHYWDISLGVQLEDPNSPFANGYAEGYDYIMVDGKPQWDFPDKPTTEIGNYQLLGSGNTPPGMIQGPSIYERVAKGQIESVYEKKLAAGTGKLVVDGFTAALSQPNIARRNQFIGAPTETMGEKWTLLKKMELETFLKIIYNKADANAFDEFVEDWKAQGGDKITEEVNEWYQP</sequence>
<evidence type="ECO:0000256" key="7">
    <source>
        <dbReference type="SAM" id="SignalP"/>
    </source>
</evidence>
<keyword evidence="3" id="KW-0472">Membrane</keyword>
<dbReference type="Pfam" id="PF01547">
    <property type="entry name" value="SBP_bac_1"/>
    <property type="match status" value="1"/>
</dbReference>
<feature type="compositionally biased region" description="Low complexity" evidence="6">
    <location>
        <begin position="37"/>
        <end position="55"/>
    </location>
</feature>
<keyword evidence="1" id="KW-1003">Cell membrane</keyword>
<name>A0ABS7BYY7_9BACL</name>
<evidence type="ECO:0000313" key="9">
    <source>
        <dbReference type="Proteomes" id="UP001519887"/>
    </source>
</evidence>
<dbReference type="InterPro" id="IPR006059">
    <property type="entry name" value="SBP"/>
</dbReference>
<keyword evidence="5" id="KW-0449">Lipoprotein</keyword>
<evidence type="ECO:0000256" key="6">
    <source>
        <dbReference type="SAM" id="MobiDB-lite"/>
    </source>
</evidence>
<reference evidence="8 9" key="1">
    <citation type="submission" date="2021-07" db="EMBL/GenBank/DDBJ databases">
        <title>Paenibacillus radiodurans sp. nov., isolated from the southeastern edge of Tengger Desert.</title>
        <authorList>
            <person name="Zhang G."/>
        </authorList>
    </citation>
    <scope>NUCLEOTIDE SEQUENCE [LARGE SCALE GENOMIC DNA]</scope>
    <source>
        <strain evidence="8 9">CCM 7311</strain>
    </source>
</reference>
<proteinExistence type="predicted"/>
<comment type="caution">
    <text evidence="8">The sequence shown here is derived from an EMBL/GenBank/DDBJ whole genome shotgun (WGS) entry which is preliminary data.</text>
</comment>
<evidence type="ECO:0000256" key="2">
    <source>
        <dbReference type="ARBA" id="ARBA00022729"/>
    </source>
</evidence>
<dbReference type="PANTHER" id="PTHR43649">
    <property type="entry name" value="ARABINOSE-BINDING PROTEIN-RELATED"/>
    <property type="match status" value="1"/>
</dbReference>
<dbReference type="PANTHER" id="PTHR43649:SF33">
    <property type="entry name" value="POLYGALACTURONAN_RHAMNOGALACTURONAN-BINDING PROTEIN YTCQ"/>
    <property type="match status" value="1"/>
</dbReference>
<keyword evidence="2 7" id="KW-0732">Signal</keyword>
<feature type="signal peptide" evidence="7">
    <location>
        <begin position="1"/>
        <end position="22"/>
    </location>
</feature>
<evidence type="ECO:0000256" key="1">
    <source>
        <dbReference type="ARBA" id="ARBA00022475"/>
    </source>
</evidence>
<dbReference type="SUPFAM" id="SSF53850">
    <property type="entry name" value="Periplasmic binding protein-like II"/>
    <property type="match status" value="1"/>
</dbReference>
<dbReference type="EMBL" id="JAHZIK010000104">
    <property type="protein sequence ID" value="MBW7453691.1"/>
    <property type="molecule type" value="Genomic_DNA"/>
</dbReference>
<evidence type="ECO:0000256" key="4">
    <source>
        <dbReference type="ARBA" id="ARBA00023139"/>
    </source>
</evidence>
<organism evidence="8 9">
    <name type="scientific">Paenibacillus sepulcri</name>
    <dbReference type="NCBI Taxonomy" id="359917"/>
    <lineage>
        <taxon>Bacteria</taxon>
        <taxon>Bacillati</taxon>
        <taxon>Bacillota</taxon>
        <taxon>Bacilli</taxon>
        <taxon>Bacillales</taxon>
        <taxon>Paenibacillaceae</taxon>
        <taxon>Paenibacillus</taxon>
    </lineage>
</organism>
<dbReference type="Gene3D" id="3.40.190.10">
    <property type="entry name" value="Periplasmic binding protein-like II"/>
    <property type="match status" value="2"/>
</dbReference>
<dbReference type="InterPro" id="IPR050490">
    <property type="entry name" value="Bact_solute-bd_prot1"/>
</dbReference>
<evidence type="ECO:0000256" key="5">
    <source>
        <dbReference type="ARBA" id="ARBA00023288"/>
    </source>
</evidence>
<dbReference type="RefSeq" id="WP_210040220.1">
    <property type="nucleotide sequence ID" value="NZ_JBHLVU010000007.1"/>
</dbReference>
<evidence type="ECO:0000256" key="3">
    <source>
        <dbReference type="ARBA" id="ARBA00023136"/>
    </source>
</evidence>
<keyword evidence="9" id="KW-1185">Reference proteome</keyword>
<gene>
    <name evidence="8" type="ORF">K0U00_06530</name>
</gene>
<dbReference type="Proteomes" id="UP001519887">
    <property type="component" value="Unassembled WGS sequence"/>
</dbReference>
<feature type="region of interest" description="Disordered" evidence="6">
    <location>
        <begin position="31"/>
        <end position="64"/>
    </location>
</feature>
<keyword evidence="4" id="KW-0564">Palmitate</keyword>